<dbReference type="AlphaFoldDB" id="A0A511QU38"/>
<gene>
    <name evidence="3" type="ORF">VSU01S_31050</name>
</gene>
<dbReference type="RefSeq" id="WP_119008176.1">
    <property type="nucleotide sequence ID" value="NZ_BJXK01000014.1"/>
</dbReference>
<name>A0A511QU38_9VIBR</name>
<feature type="domain" description="Glycosyltransferase subfamily 4-like N-terminal" evidence="2">
    <location>
        <begin position="3"/>
        <end position="123"/>
    </location>
</feature>
<dbReference type="Gene3D" id="3.40.50.2000">
    <property type="entry name" value="Glycogen Phosphorylase B"/>
    <property type="match status" value="2"/>
</dbReference>
<proteinExistence type="predicted"/>
<dbReference type="SUPFAM" id="SSF53756">
    <property type="entry name" value="UDP-Glycosyltransferase/glycogen phosphorylase"/>
    <property type="match status" value="1"/>
</dbReference>
<dbReference type="Proteomes" id="UP000321113">
    <property type="component" value="Unassembled WGS sequence"/>
</dbReference>
<organism evidence="3 4">
    <name type="scientific">Vibrio superstes NBRC 103154</name>
    <dbReference type="NCBI Taxonomy" id="1219062"/>
    <lineage>
        <taxon>Bacteria</taxon>
        <taxon>Pseudomonadati</taxon>
        <taxon>Pseudomonadota</taxon>
        <taxon>Gammaproteobacteria</taxon>
        <taxon>Vibrionales</taxon>
        <taxon>Vibrionaceae</taxon>
        <taxon>Vibrio</taxon>
    </lineage>
</organism>
<keyword evidence="4" id="KW-1185">Reference proteome</keyword>
<sequence>MKKIIYVINVDWYFKLHWLNRAVAAQRNGYRITVATHFTSVKNQEYFESLGFTCLDVDFSRSGLNPFHEIRTVFTLYRLLKRHEPDLVHCITIKPSIYGGLVSGLLKVPSIKSITGLGAVFSSNSYRFRVLRPLIIGLYYLVGQANKGAFIFENKQDLNIFKRSEIGRNQALIHIGGAGVDTSRFYPTSKPLDNLRTNKKLSVLFAARLLKDKGLDTLISAVKRLQDSDIVVELWVAGLFDLSSRNAYSYEEVEQLSNEGTIKWLGSVNGDAMASVLNKVDVVALPTRYGEGIPRILIEGGATGRIVIASNVSGCNELLTDGVNGRLLSPMDAEEWRACICDIISDPCTYQHYANKLLHEVRTVYSDNMVISKFLHIYKQYSK</sequence>
<dbReference type="Pfam" id="PF13477">
    <property type="entry name" value="Glyco_trans_4_2"/>
    <property type="match status" value="1"/>
</dbReference>
<dbReference type="EMBL" id="BJXK01000014">
    <property type="protein sequence ID" value="GEM80860.1"/>
    <property type="molecule type" value="Genomic_DNA"/>
</dbReference>
<dbReference type="PANTHER" id="PTHR12526:SF638">
    <property type="entry name" value="SPORE COAT PROTEIN SA"/>
    <property type="match status" value="1"/>
</dbReference>
<reference evidence="3 4" key="1">
    <citation type="submission" date="2019-07" db="EMBL/GenBank/DDBJ databases">
        <title>Whole genome shotgun sequence of Vibrio superstes NBRC 103154.</title>
        <authorList>
            <person name="Hosoyama A."/>
            <person name="Uohara A."/>
            <person name="Ohji S."/>
            <person name="Ichikawa N."/>
        </authorList>
    </citation>
    <scope>NUCLEOTIDE SEQUENCE [LARGE SCALE GENOMIC DNA]</scope>
    <source>
        <strain evidence="3 4">NBRC 103154</strain>
    </source>
</reference>
<dbReference type="PANTHER" id="PTHR12526">
    <property type="entry name" value="GLYCOSYLTRANSFERASE"/>
    <property type="match status" value="1"/>
</dbReference>
<feature type="domain" description="Glycosyl transferase family 1" evidence="1">
    <location>
        <begin position="197"/>
        <end position="354"/>
    </location>
</feature>
<dbReference type="CDD" id="cd03808">
    <property type="entry name" value="GT4_CapM-like"/>
    <property type="match status" value="1"/>
</dbReference>
<evidence type="ECO:0000313" key="3">
    <source>
        <dbReference type="EMBL" id="GEM80860.1"/>
    </source>
</evidence>
<evidence type="ECO:0000313" key="4">
    <source>
        <dbReference type="Proteomes" id="UP000321113"/>
    </source>
</evidence>
<dbReference type="GO" id="GO:1901135">
    <property type="term" value="P:carbohydrate derivative metabolic process"/>
    <property type="evidence" value="ECO:0007669"/>
    <property type="project" value="UniProtKB-ARBA"/>
</dbReference>
<protein>
    <submittedName>
        <fullName evidence="3">Galactosyl transferase</fullName>
    </submittedName>
</protein>
<dbReference type="OrthoDB" id="9775208at2"/>
<dbReference type="Pfam" id="PF00534">
    <property type="entry name" value="Glycos_transf_1"/>
    <property type="match status" value="1"/>
</dbReference>
<comment type="caution">
    <text evidence="3">The sequence shown here is derived from an EMBL/GenBank/DDBJ whole genome shotgun (WGS) entry which is preliminary data.</text>
</comment>
<dbReference type="InterPro" id="IPR028098">
    <property type="entry name" value="Glyco_trans_4-like_N"/>
</dbReference>
<evidence type="ECO:0000259" key="1">
    <source>
        <dbReference type="Pfam" id="PF00534"/>
    </source>
</evidence>
<dbReference type="GO" id="GO:0016757">
    <property type="term" value="F:glycosyltransferase activity"/>
    <property type="evidence" value="ECO:0007669"/>
    <property type="project" value="InterPro"/>
</dbReference>
<accession>A0A511QU38</accession>
<dbReference type="InterPro" id="IPR001296">
    <property type="entry name" value="Glyco_trans_1"/>
</dbReference>
<keyword evidence="3" id="KW-0808">Transferase</keyword>
<evidence type="ECO:0000259" key="2">
    <source>
        <dbReference type="Pfam" id="PF13477"/>
    </source>
</evidence>